<dbReference type="AlphaFoldDB" id="A0A1Y1VH53"/>
<evidence type="ECO:0000313" key="1">
    <source>
        <dbReference type="EMBL" id="ORX55352.1"/>
    </source>
</evidence>
<comment type="caution">
    <text evidence="1">The sequence shown here is derived from an EMBL/GenBank/DDBJ whole genome shotgun (WGS) entry which is preliminary data.</text>
</comment>
<reference evidence="1 2" key="2">
    <citation type="submission" date="2016-08" db="EMBL/GenBank/DDBJ databases">
        <title>Pervasive Adenine N6-methylation of Active Genes in Fungi.</title>
        <authorList>
            <consortium name="DOE Joint Genome Institute"/>
            <person name="Mondo S.J."/>
            <person name="Dannebaum R.O."/>
            <person name="Kuo R.C."/>
            <person name="Labutti K."/>
            <person name="Haridas S."/>
            <person name="Kuo A."/>
            <person name="Salamov A."/>
            <person name="Ahrendt S.R."/>
            <person name="Lipzen A."/>
            <person name="Sullivan W."/>
            <person name="Andreopoulos W.B."/>
            <person name="Clum A."/>
            <person name="Lindquist E."/>
            <person name="Daum C."/>
            <person name="Ramamoorthy G.K."/>
            <person name="Gryganskyi A."/>
            <person name="Culley D."/>
            <person name="Magnuson J.K."/>
            <person name="James T.Y."/>
            <person name="O'Malley M.A."/>
            <person name="Stajich J.E."/>
            <person name="Spatafora J.W."/>
            <person name="Visel A."/>
            <person name="Grigoriev I.V."/>
        </authorList>
    </citation>
    <scope>NUCLEOTIDE SEQUENCE [LARGE SCALE GENOMIC DNA]</scope>
    <source>
        <strain evidence="2">finn</strain>
    </source>
</reference>
<sequence length="167" mass="19975">MKINTNLSTYKFKLHKFYDNIINKEKEYEISVKLSKKVPKESQISRLIDYLPLQDDEFINYHENNNTENDEDLCLINDSKTTIQFTIQEKNLSLKKKIFKERTESNISKDKFFSKYMDLKVNGVDKYKIPQMEKKMDGDKEYIELNLKGKLRYVGNILIEKITKKKK</sequence>
<dbReference type="EMBL" id="MCFH01000009">
    <property type="protein sequence ID" value="ORX55352.1"/>
    <property type="molecule type" value="Genomic_DNA"/>
</dbReference>
<proteinExistence type="predicted"/>
<reference evidence="1 2" key="1">
    <citation type="submission" date="2016-08" db="EMBL/GenBank/DDBJ databases">
        <title>Genomes of anaerobic fungi encode conserved fungal cellulosomes for biomass hydrolysis.</title>
        <authorList>
            <consortium name="DOE Joint Genome Institute"/>
            <person name="Haitjema C.H."/>
            <person name="Gilmore S.P."/>
            <person name="Henske J.K."/>
            <person name="Solomon K.V."/>
            <person name="De Groot R."/>
            <person name="Kuo A."/>
            <person name="Mondo S.J."/>
            <person name="Salamov A.A."/>
            <person name="Labutti K."/>
            <person name="Zhao Z."/>
            <person name="Chiniquy J."/>
            <person name="Barry K."/>
            <person name="Brewer H.M."/>
            <person name="Purvine S.O."/>
            <person name="Wright A.T."/>
            <person name="Boxma B."/>
            <person name="Van Alen T."/>
            <person name="Hackstein J.H."/>
            <person name="Baker S.E."/>
            <person name="Grigoriev I.V."/>
            <person name="O'Malley M.A."/>
        </authorList>
    </citation>
    <scope>NUCLEOTIDE SEQUENCE [LARGE SCALE GENOMIC DNA]</scope>
    <source>
        <strain evidence="2">finn</strain>
    </source>
</reference>
<protein>
    <submittedName>
        <fullName evidence="1">Uncharacterized protein</fullName>
    </submittedName>
</protein>
<keyword evidence="2" id="KW-1185">Reference proteome</keyword>
<name>A0A1Y1VH53_9FUNG</name>
<evidence type="ECO:0000313" key="2">
    <source>
        <dbReference type="Proteomes" id="UP000193719"/>
    </source>
</evidence>
<accession>A0A1Y1VH53</accession>
<gene>
    <name evidence="1" type="ORF">BCR36DRAFT_281640</name>
</gene>
<organism evidence="1 2">
    <name type="scientific">Piromyces finnis</name>
    <dbReference type="NCBI Taxonomy" id="1754191"/>
    <lineage>
        <taxon>Eukaryota</taxon>
        <taxon>Fungi</taxon>
        <taxon>Fungi incertae sedis</taxon>
        <taxon>Chytridiomycota</taxon>
        <taxon>Chytridiomycota incertae sedis</taxon>
        <taxon>Neocallimastigomycetes</taxon>
        <taxon>Neocallimastigales</taxon>
        <taxon>Neocallimastigaceae</taxon>
        <taxon>Piromyces</taxon>
    </lineage>
</organism>
<dbReference type="Proteomes" id="UP000193719">
    <property type="component" value="Unassembled WGS sequence"/>
</dbReference>
<dbReference type="OrthoDB" id="2132175at2759"/>